<keyword evidence="2" id="KW-1185">Reference proteome</keyword>
<dbReference type="RefSeq" id="WP_069937542.1">
    <property type="nucleotide sequence ID" value="NZ_MAMP01000012.1"/>
</dbReference>
<dbReference type="STRING" id="1714016.BA724_01640"/>
<dbReference type="Proteomes" id="UP000095658">
    <property type="component" value="Unassembled WGS sequence"/>
</dbReference>
<evidence type="ECO:0000313" key="1">
    <source>
        <dbReference type="EMBL" id="OES45543.1"/>
    </source>
</evidence>
<dbReference type="AlphaFoldDB" id="A0A1E7DR55"/>
<organism evidence="1 2">
    <name type="scientific">Domibacillus iocasae</name>
    <dbReference type="NCBI Taxonomy" id="1714016"/>
    <lineage>
        <taxon>Bacteria</taxon>
        <taxon>Bacillati</taxon>
        <taxon>Bacillota</taxon>
        <taxon>Bacilli</taxon>
        <taxon>Bacillales</taxon>
        <taxon>Bacillaceae</taxon>
        <taxon>Domibacillus</taxon>
    </lineage>
</organism>
<evidence type="ECO:0000313" key="2">
    <source>
        <dbReference type="Proteomes" id="UP000095658"/>
    </source>
</evidence>
<dbReference type="InterPro" id="IPR036388">
    <property type="entry name" value="WH-like_DNA-bd_sf"/>
</dbReference>
<dbReference type="OrthoDB" id="2969682at2"/>
<name>A0A1E7DR55_9BACI</name>
<sequence>MQVEKRALHILAKMKNGIKPEQGSVDLEAFGEALHFLDSNNLATGITVNRSGEGKEIVGYSIEEEYSVTVSGYEFLEKNVGQEE</sequence>
<gene>
    <name evidence="1" type="ORF">BA724_01640</name>
</gene>
<dbReference type="Gene3D" id="1.10.10.10">
    <property type="entry name" value="Winged helix-like DNA-binding domain superfamily/Winged helix DNA-binding domain"/>
    <property type="match status" value="1"/>
</dbReference>
<accession>A0A1E7DR55</accession>
<protein>
    <submittedName>
        <fullName evidence="1">Uncharacterized protein</fullName>
    </submittedName>
</protein>
<comment type="caution">
    <text evidence="1">The sequence shown here is derived from an EMBL/GenBank/DDBJ whole genome shotgun (WGS) entry which is preliminary data.</text>
</comment>
<dbReference type="EMBL" id="MAMP01000012">
    <property type="protein sequence ID" value="OES45543.1"/>
    <property type="molecule type" value="Genomic_DNA"/>
</dbReference>
<reference evidence="1 2" key="1">
    <citation type="submission" date="2016-06" db="EMBL/GenBank/DDBJ databases">
        <title>Domibacillus iocasae genome sequencing.</title>
        <authorList>
            <person name="Verma A."/>
            <person name="Pal Y."/>
            <person name="Ojha A.K."/>
            <person name="Krishnamurthi S."/>
        </authorList>
    </citation>
    <scope>NUCLEOTIDE SEQUENCE [LARGE SCALE GENOMIC DNA]</scope>
    <source>
        <strain evidence="1 2">DSM 29979</strain>
    </source>
</reference>
<proteinExistence type="predicted"/>